<evidence type="ECO:0000313" key="8">
    <source>
        <dbReference type="EMBL" id="RCN56660.1"/>
    </source>
</evidence>
<keyword evidence="9" id="KW-1185">Reference proteome</keyword>
<dbReference type="EMBL" id="PSYR01000002">
    <property type="protein sequence ID" value="RCN56660.1"/>
    <property type="molecule type" value="Genomic_DNA"/>
</dbReference>
<comment type="similarity">
    <text evidence="1">Belongs to the CFA/CMAS family.</text>
</comment>
<evidence type="ECO:0000256" key="2">
    <source>
        <dbReference type="ARBA" id="ARBA00022603"/>
    </source>
</evidence>
<dbReference type="RefSeq" id="WP_114283209.1">
    <property type="nucleotide sequence ID" value="NZ_CP080624.1"/>
</dbReference>
<organism evidence="8 9">
    <name type="scientific">Acidiferrobacter thiooxydans</name>
    <dbReference type="NCBI Taxonomy" id="163359"/>
    <lineage>
        <taxon>Bacteria</taxon>
        <taxon>Pseudomonadati</taxon>
        <taxon>Pseudomonadota</taxon>
        <taxon>Gammaproteobacteria</taxon>
        <taxon>Acidiferrobacterales</taxon>
        <taxon>Acidiferrobacteraceae</taxon>
        <taxon>Acidiferrobacter</taxon>
    </lineage>
</organism>
<sequence>MIRQTLIDHLKSRWRTKPIPLRIRLWNGIVVDLGATPTVTVHVTSMAGLRCLLDSTLDNLGKGYVEGRIDIEGRMMDIVAIAAELAAHPDNARHPFRRKPRLAWHDKKMDAQAIAYHYDLSNEFYSLWLDRDMVYSCGYFHEPTDSLDVAQTRKIDHILRKLRIRRGDRLLDIGCGWGALARRAAGVYGARVLGITLSQRQYEYACERIAREGLKDRCEVVLEDYRDVTGRFDRITSVGMFEHVGLKNMRDYFSRMRILLDTDGVAMNHGITSTDPDSRETPFGGGRFIENYVFPHGELAHIGLVLTNMSRAGLEIVDVENLRRHYALTLHHWVERFEAAAQECRILAGEKRWRIWRAYLAGCAHGFAHNWLSIYQVLVVRDRAGIASPLPLTRDYMYGESTG</sequence>
<dbReference type="GO" id="GO:0032259">
    <property type="term" value="P:methylation"/>
    <property type="evidence" value="ECO:0007669"/>
    <property type="project" value="UniProtKB-KW"/>
</dbReference>
<evidence type="ECO:0000256" key="5">
    <source>
        <dbReference type="ARBA" id="ARBA00023098"/>
    </source>
</evidence>
<evidence type="ECO:0000256" key="6">
    <source>
        <dbReference type="PIRSR" id="PIRSR003085-1"/>
    </source>
</evidence>
<keyword evidence="2 8" id="KW-0489">Methyltransferase</keyword>
<dbReference type="Proteomes" id="UP000253250">
    <property type="component" value="Unassembled WGS sequence"/>
</dbReference>
<feature type="domain" description="DUF7884" evidence="7">
    <location>
        <begin position="18"/>
        <end position="84"/>
    </location>
</feature>
<dbReference type="PIRSF" id="PIRSF003085">
    <property type="entry name" value="CMAS"/>
    <property type="match status" value="1"/>
</dbReference>
<accession>A0A368HGN0</accession>
<dbReference type="CDD" id="cd02440">
    <property type="entry name" value="AdoMet_MTases"/>
    <property type="match status" value="1"/>
</dbReference>
<evidence type="ECO:0000256" key="4">
    <source>
        <dbReference type="ARBA" id="ARBA00022691"/>
    </source>
</evidence>
<comment type="caution">
    <text evidence="8">The sequence shown here is derived from an EMBL/GenBank/DDBJ whole genome shotgun (WGS) entry which is preliminary data.</text>
</comment>
<dbReference type="PANTHER" id="PTHR43667:SF1">
    <property type="entry name" value="CYCLOPROPANE-FATTY-ACYL-PHOSPHOLIPID SYNTHASE"/>
    <property type="match status" value="1"/>
</dbReference>
<keyword evidence="3 8" id="KW-0808">Transferase</keyword>
<dbReference type="PANTHER" id="PTHR43667">
    <property type="entry name" value="CYCLOPROPANE-FATTY-ACYL-PHOSPHOLIPID SYNTHASE"/>
    <property type="match status" value="1"/>
</dbReference>
<dbReference type="OrthoDB" id="9782855at2"/>
<dbReference type="AlphaFoldDB" id="A0A368HGN0"/>
<evidence type="ECO:0000259" key="7">
    <source>
        <dbReference type="Pfam" id="PF25371"/>
    </source>
</evidence>
<keyword evidence="4" id="KW-0949">S-adenosyl-L-methionine</keyword>
<dbReference type="InterPro" id="IPR003333">
    <property type="entry name" value="CMAS"/>
</dbReference>
<dbReference type="GO" id="GO:0008610">
    <property type="term" value="P:lipid biosynthetic process"/>
    <property type="evidence" value="ECO:0007669"/>
    <property type="project" value="InterPro"/>
</dbReference>
<dbReference type="InterPro" id="IPR029063">
    <property type="entry name" value="SAM-dependent_MTases_sf"/>
</dbReference>
<dbReference type="SUPFAM" id="SSF53335">
    <property type="entry name" value="S-adenosyl-L-methionine-dependent methyltransferases"/>
    <property type="match status" value="1"/>
</dbReference>
<proteinExistence type="inferred from homology"/>
<dbReference type="GO" id="GO:0008168">
    <property type="term" value="F:methyltransferase activity"/>
    <property type="evidence" value="ECO:0007669"/>
    <property type="project" value="UniProtKB-KW"/>
</dbReference>
<evidence type="ECO:0000256" key="1">
    <source>
        <dbReference type="ARBA" id="ARBA00010815"/>
    </source>
</evidence>
<dbReference type="InterPro" id="IPR057206">
    <property type="entry name" value="DUF7884"/>
</dbReference>
<dbReference type="Pfam" id="PF25371">
    <property type="entry name" value="DUF7884"/>
    <property type="match status" value="1"/>
</dbReference>
<dbReference type="Gene3D" id="3.40.50.150">
    <property type="entry name" value="Vaccinia Virus protein VP39"/>
    <property type="match status" value="1"/>
</dbReference>
<evidence type="ECO:0000313" key="9">
    <source>
        <dbReference type="Proteomes" id="UP000253250"/>
    </source>
</evidence>
<reference evidence="8 9" key="1">
    <citation type="submission" date="2018-02" db="EMBL/GenBank/DDBJ databases">
        <title>Insights into the biology of acidophilic members of the Acidiferrobacteraceae family derived from comparative genomic analyses.</title>
        <authorList>
            <person name="Issotta F."/>
            <person name="Thyssen C."/>
            <person name="Mena C."/>
            <person name="Moya A."/>
            <person name="Bellenberg S."/>
            <person name="Sproer C."/>
            <person name="Covarrubias P.C."/>
            <person name="Sand W."/>
            <person name="Quatrini R."/>
            <person name="Vera M."/>
        </authorList>
    </citation>
    <scope>NUCLEOTIDE SEQUENCE [LARGE SCALE GENOMIC DNA]</scope>
    <source>
        <strain evidence="9">m-1</strain>
    </source>
</reference>
<dbReference type="Pfam" id="PF02353">
    <property type="entry name" value="CMAS"/>
    <property type="match status" value="1"/>
</dbReference>
<gene>
    <name evidence="8" type="ORF">C4900_12860</name>
</gene>
<feature type="active site" evidence="6">
    <location>
        <position position="363"/>
    </location>
</feature>
<dbReference type="InterPro" id="IPR050723">
    <property type="entry name" value="CFA/CMAS"/>
</dbReference>
<name>A0A368HGN0_9GAMM</name>
<protein>
    <submittedName>
        <fullName evidence="8">SAM-dependent methyltransferase</fullName>
    </submittedName>
</protein>
<keyword evidence="5" id="KW-0443">Lipid metabolism</keyword>
<evidence type="ECO:0000256" key="3">
    <source>
        <dbReference type="ARBA" id="ARBA00022679"/>
    </source>
</evidence>